<keyword evidence="1" id="KW-1133">Transmembrane helix</keyword>
<organism evidence="3 4">
    <name type="scientific">Triticum turgidum subsp. durum</name>
    <name type="common">Durum wheat</name>
    <name type="synonym">Triticum durum</name>
    <dbReference type="NCBI Taxonomy" id="4567"/>
    <lineage>
        <taxon>Eukaryota</taxon>
        <taxon>Viridiplantae</taxon>
        <taxon>Streptophyta</taxon>
        <taxon>Embryophyta</taxon>
        <taxon>Tracheophyta</taxon>
        <taxon>Spermatophyta</taxon>
        <taxon>Magnoliopsida</taxon>
        <taxon>Liliopsida</taxon>
        <taxon>Poales</taxon>
        <taxon>Poaceae</taxon>
        <taxon>BOP clade</taxon>
        <taxon>Pooideae</taxon>
        <taxon>Triticodae</taxon>
        <taxon>Triticeae</taxon>
        <taxon>Triticinae</taxon>
        <taxon>Triticum</taxon>
    </lineage>
</organism>
<gene>
    <name evidence="3" type="ORF">TRITD_4Bv1G189500</name>
</gene>
<dbReference type="Gramene" id="TRITD4Bv1G189500.1">
    <property type="protein sequence ID" value="TRITD4Bv1G189500.1"/>
    <property type="gene ID" value="TRITD4Bv1G189500"/>
</dbReference>
<sequence length="89" mass="9821">MFAVIVANLIRYAVAQGGGGNGAVVLHVQGCTREARAVPPARFHWGDAWAVATPKTLLAQFHNNIFILIVVQNRTLLFVVILVYFLYIQ</sequence>
<feature type="chain" id="PRO_5040371905" description="Secreted protein" evidence="2">
    <location>
        <begin position="16"/>
        <end position="89"/>
    </location>
</feature>
<dbReference type="Proteomes" id="UP000324705">
    <property type="component" value="Chromosome 4B"/>
</dbReference>
<feature type="signal peptide" evidence="2">
    <location>
        <begin position="1"/>
        <end position="15"/>
    </location>
</feature>
<feature type="transmembrane region" description="Helical" evidence="1">
    <location>
        <begin position="65"/>
        <end position="87"/>
    </location>
</feature>
<keyword evidence="4" id="KW-1185">Reference proteome</keyword>
<evidence type="ECO:0000313" key="4">
    <source>
        <dbReference type="Proteomes" id="UP000324705"/>
    </source>
</evidence>
<evidence type="ECO:0000256" key="2">
    <source>
        <dbReference type="SAM" id="SignalP"/>
    </source>
</evidence>
<proteinExistence type="predicted"/>
<keyword evidence="2" id="KW-0732">Signal</keyword>
<dbReference type="AlphaFoldDB" id="A0A9R0TDR0"/>
<evidence type="ECO:0008006" key="5">
    <source>
        <dbReference type="Google" id="ProtNLM"/>
    </source>
</evidence>
<evidence type="ECO:0000256" key="1">
    <source>
        <dbReference type="SAM" id="Phobius"/>
    </source>
</evidence>
<name>A0A9R0TDR0_TRITD</name>
<protein>
    <recommendedName>
        <fullName evidence="5">Secreted protein</fullName>
    </recommendedName>
</protein>
<keyword evidence="1" id="KW-0472">Membrane</keyword>
<keyword evidence="1" id="KW-0812">Transmembrane</keyword>
<reference evidence="3 4" key="1">
    <citation type="submission" date="2017-09" db="EMBL/GenBank/DDBJ databases">
        <authorList>
            <consortium name="International Durum Wheat Genome Sequencing Consortium (IDWGSC)"/>
            <person name="Milanesi L."/>
        </authorList>
    </citation>
    <scope>NUCLEOTIDE SEQUENCE [LARGE SCALE GENOMIC DNA]</scope>
    <source>
        <strain evidence="4">cv. Svevo</strain>
    </source>
</reference>
<evidence type="ECO:0000313" key="3">
    <source>
        <dbReference type="EMBL" id="VAI10471.1"/>
    </source>
</evidence>
<accession>A0A9R0TDR0</accession>
<dbReference type="EMBL" id="LT934118">
    <property type="protein sequence ID" value="VAI10471.1"/>
    <property type="molecule type" value="Genomic_DNA"/>
</dbReference>